<dbReference type="InterPro" id="IPR004710">
    <property type="entry name" value="Bilac:Na_transpt"/>
</dbReference>
<feature type="transmembrane region" description="Helical" evidence="5">
    <location>
        <begin position="12"/>
        <end position="30"/>
    </location>
</feature>
<reference evidence="6 7" key="1">
    <citation type="journal article" date="2015" name="Stand. Genomic Sci.">
        <title>Genomic Encyclopedia of Bacterial and Archaeal Type Strains, Phase III: the genomes of soil and plant-associated and newly described type strains.</title>
        <authorList>
            <person name="Whitman W.B."/>
            <person name="Woyke T."/>
            <person name="Klenk H.P."/>
            <person name="Zhou Y."/>
            <person name="Lilburn T.G."/>
            <person name="Beck B.J."/>
            <person name="De Vos P."/>
            <person name="Vandamme P."/>
            <person name="Eisen J.A."/>
            <person name="Garrity G."/>
            <person name="Hugenholtz P."/>
            <person name="Kyrpides N.C."/>
        </authorList>
    </citation>
    <scope>NUCLEOTIDE SEQUENCE [LARGE SCALE GENOMIC DNA]</scope>
    <source>
        <strain evidence="6 7">CGMCC 1.10136</strain>
    </source>
</reference>
<feature type="transmembrane region" description="Helical" evidence="5">
    <location>
        <begin position="252"/>
        <end position="271"/>
    </location>
</feature>
<evidence type="ECO:0000256" key="1">
    <source>
        <dbReference type="ARBA" id="ARBA00004141"/>
    </source>
</evidence>
<feature type="transmembrane region" description="Helical" evidence="5">
    <location>
        <begin position="192"/>
        <end position="214"/>
    </location>
</feature>
<dbReference type="Proteomes" id="UP000316471">
    <property type="component" value="Unassembled WGS sequence"/>
</dbReference>
<comment type="caution">
    <text evidence="6">The sequence shown here is derived from an EMBL/GenBank/DDBJ whole genome shotgun (WGS) entry which is preliminary data.</text>
</comment>
<evidence type="ECO:0000256" key="2">
    <source>
        <dbReference type="ARBA" id="ARBA00022692"/>
    </source>
</evidence>
<dbReference type="InterPro" id="IPR038770">
    <property type="entry name" value="Na+/solute_symporter_sf"/>
</dbReference>
<organism evidence="6 7">
    <name type="scientific">Aerolutibacter ruishenii</name>
    <dbReference type="NCBI Taxonomy" id="686800"/>
    <lineage>
        <taxon>Bacteria</taxon>
        <taxon>Pseudomonadati</taxon>
        <taxon>Pseudomonadota</taxon>
        <taxon>Gammaproteobacteria</taxon>
        <taxon>Lysobacterales</taxon>
        <taxon>Lysobacteraceae</taxon>
        <taxon>Aerolutibacter</taxon>
    </lineage>
</organism>
<dbReference type="Pfam" id="PF01758">
    <property type="entry name" value="SBF"/>
    <property type="match status" value="1"/>
</dbReference>
<accession>A0A562LCI1</accession>
<feature type="transmembrane region" description="Helical" evidence="5">
    <location>
        <begin position="100"/>
        <end position="120"/>
    </location>
</feature>
<evidence type="ECO:0000313" key="7">
    <source>
        <dbReference type="Proteomes" id="UP000316471"/>
    </source>
</evidence>
<feature type="transmembrane region" description="Helical" evidence="5">
    <location>
        <begin position="67"/>
        <end position="88"/>
    </location>
</feature>
<evidence type="ECO:0000313" key="6">
    <source>
        <dbReference type="EMBL" id="TWI05392.1"/>
    </source>
</evidence>
<keyword evidence="7" id="KW-1185">Reference proteome</keyword>
<dbReference type="OrthoDB" id="9806785at2"/>
<dbReference type="PANTHER" id="PTHR10361">
    <property type="entry name" value="SODIUM-BILE ACID COTRANSPORTER"/>
    <property type="match status" value="1"/>
</dbReference>
<dbReference type="InterPro" id="IPR002657">
    <property type="entry name" value="BilAc:Na_symport/Acr3"/>
</dbReference>
<evidence type="ECO:0000256" key="4">
    <source>
        <dbReference type="ARBA" id="ARBA00023136"/>
    </source>
</evidence>
<dbReference type="PANTHER" id="PTHR10361:SF28">
    <property type="entry name" value="P3 PROTEIN-RELATED"/>
    <property type="match status" value="1"/>
</dbReference>
<evidence type="ECO:0000256" key="5">
    <source>
        <dbReference type="SAM" id="Phobius"/>
    </source>
</evidence>
<sequence>MNEIIGTLNQAFTLAFVVTSMFGLGLGLTVRDLLAPLRNGRLVAAALGISFVLLPALAWLLVRVLPIAPDLGIGLILMSAVAGAPLAIKATQMARGDNAVAASLVVLLVVATVAYLPFALPWLVPGVEVDAMAIALPLFIQILLPLAAGLLVNLRYDKEAESTRVVMGEISNLSLALMLIFNLANVPQVLDLFGSGAIGSALAIILVGLGAGYLLGGSAPEVRRTLALASAQRNYAAAFVIAQGSFAAQPDVFLMVLAASLISMGVVLVAAGEFGRRAGRVAAP</sequence>
<name>A0A562LCI1_9GAMM</name>
<feature type="transmembrane region" description="Helical" evidence="5">
    <location>
        <begin position="42"/>
        <end position="61"/>
    </location>
</feature>
<dbReference type="GO" id="GO:0016020">
    <property type="term" value="C:membrane"/>
    <property type="evidence" value="ECO:0007669"/>
    <property type="project" value="UniProtKB-SubCell"/>
</dbReference>
<keyword evidence="4 5" id="KW-0472">Membrane</keyword>
<protein>
    <submittedName>
        <fullName evidence="6">BASS family bile acid:Na+ symporter</fullName>
    </submittedName>
</protein>
<dbReference type="AlphaFoldDB" id="A0A562LCI1"/>
<proteinExistence type="predicted"/>
<gene>
    <name evidence="6" type="ORF">IP93_03064</name>
</gene>
<keyword evidence="3 5" id="KW-1133">Transmembrane helix</keyword>
<dbReference type="EMBL" id="VLKP01000020">
    <property type="protein sequence ID" value="TWI05392.1"/>
    <property type="molecule type" value="Genomic_DNA"/>
</dbReference>
<evidence type="ECO:0000256" key="3">
    <source>
        <dbReference type="ARBA" id="ARBA00022989"/>
    </source>
</evidence>
<feature type="transmembrane region" description="Helical" evidence="5">
    <location>
        <begin position="132"/>
        <end position="154"/>
    </location>
</feature>
<dbReference type="Gene3D" id="1.20.1530.20">
    <property type="match status" value="1"/>
</dbReference>
<dbReference type="RefSeq" id="WP_144817130.1">
    <property type="nucleotide sequence ID" value="NZ_VLKP01000020.1"/>
</dbReference>
<comment type="subcellular location">
    <subcellularLocation>
        <location evidence="1">Membrane</location>
        <topology evidence="1">Multi-pass membrane protein</topology>
    </subcellularLocation>
</comment>
<keyword evidence="2 5" id="KW-0812">Transmembrane</keyword>